<organism evidence="1 2">
    <name type="scientific">Exidia glandulosa HHB12029</name>
    <dbReference type="NCBI Taxonomy" id="1314781"/>
    <lineage>
        <taxon>Eukaryota</taxon>
        <taxon>Fungi</taxon>
        <taxon>Dikarya</taxon>
        <taxon>Basidiomycota</taxon>
        <taxon>Agaricomycotina</taxon>
        <taxon>Agaricomycetes</taxon>
        <taxon>Auriculariales</taxon>
        <taxon>Exidiaceae</taxon>
        <taxon>Exidia</taxon>
    </lineage>
</organism>
<name>A0A165L345_EXIGL</name>
<evidence type="ECO:0000313" key="2">
    <source>
        <dbReference type="Proteomes" id="UP000077266"/>
    </source>
</evidence>
<dbReference type="Proteomes" id="UP000077266">
    <property type="component" value="Unassembled WGS sequence"/>
</dbReference>
<dbReference type="OrthoDB" id="5987198at2759"/>
<proteinExistence type="predicted"/>
<evidence type="ECO:0000313" key="1">
    <source>
        <dbReference type="EMBL" id="KZV97278.1"/>
    </source>
</evidence>
<accession>A0A165L345</accession>
<protein>
    <submittedName>
        <fullName evidence="1">Uncharacterized protein</fullName>
    </submittedName>
</protein>
<reference evidence="1 2" key="1">
    <citation type="journal article" date="2016" name="Mol. Biol. Evol.">
        <title>Comparative Genomics of Early-Diverging Mushroom-Forming Fungi Provides Insights into the Origins of Lignocellulose Decay Capabilities.</title>
        <authorList>
            <person name="Nagy L.G."/>
            <person name="Riley R."/>
            <person name="Tritt A."/>
            <person name="Adam C."/>
            <person name="Daum C."/>
            <person name="Floudas D."/>
            <person name="Sun H."/>
            <person name="Yadav J.S."/>
            <person name="Pangilinan J."/>
            <person name="Larsson K.H."/>
            <person name="Matsuura K."/>
            <person name="Barry K."/>
            <person name="Labutti K."/>
            <person name="Kuo R."/>
            <person name="Ohm R.A."/>
            <person name="Bhattacharya S.S."/>
            <person name="Shirouzu T."/>
            <person name="Yoshinaga Y."/>
            <person name="Martin F.M."/>
            <person name="Grigoriev I.V."/>
            <person name="Hibbett D.S."/>
        </authorList>
    </citation>
    <scope>NUCLEOTIDE SEQUENCE [LARGE SCALE GENOMIC DNA]</scope>
    <source>
        <strain evidence="1 2">HHB12029</strain>
    </source>
</reference>
<sequence length="210" mass="23732">MPRKHLTVADVPGLLEASKAELGPQSDEKERPWIDRYGFLKSKGYTLDERYAPDWVPSWASEPADEYLVRGNKWYRTHEDAFADRGARMYVKDAVRMTDGLQVIVKLALAGTTELEILQYLSTADDPGNSAQRVLDAFPVPEDDPVYNSEGDSELQGQAMYIILPLARDWRHPPFVVAPEGLAFIQQLLVHRLYSIMHPVNLCALGKHLL</sequence>
<keyword evidence="2" id="KW-1185">Reference proteome</keyword>
<dbReference type="InParanoid" id="A0A165L345"/>
<dbReference type="AlphaFoldDB" id="A0A165L345"/>
<gene>
    <name evidence="1" type="ORF">EXIGLDRAFT_764570</name>
</gene>
<dbReference type="EMBL" id="KV425932">
    <property type="protein sequence ID" value="KZV97278.1"/>
    <property type="molecule type" value="Genomic_DNA"/>
</dbReference>